<evidence type="ECO:0000313" key="5">
    <source>
        <dbReference type="EMBL" id="PIZ86304.1"/>
    </source>
</evidence>
<evidence type="ECO:0000256" key="3">
    <source>
        <dbReference type="ARBA" id="ARBA00022840"/>
    </source>
</evidence>
<evidence type="ECO:0000256" key="2">
    <source>
        <dbReference type="ARBA" id="ARBA00022741"/>
    </source>
</evidence>
<organism evidence="5 6">
    <name type="scientific">Candidatus Nomurabacteria bacterium CG_4_10_14_0_2_um_filter_33_9</name>
    <dbReference type="NCBI Taxonomy" id="1974728"/>
    <lineage>
        <taxon>Bacteria</taxon>
        <taxon>Candidatus Nomuraibacteriota</taxon>
    </lineage>
</organism>
<dbReference type="GO" id="GO:0005886">
    <property type="term" value="C:plasma membrane"/>
    <property type="evidence" value="ECO:0007669"/>
    <property type="project" value="TreeGrafter"/>
</dbReference>
<evidence type="ECO:0000259" key="4">
    <source>
        <dbReference type="SMART" id="SM00382"/>
    </source>
</evidence>
<dbReference type="Gene3D" id="3.30.450.90">
    <property type="match status" value="1"/>
</dbReference>
<dbReference type="InterPro" id="IPR027417">
    <property type="entry name" value="P-loop_NTPase"/>
</dbReference>
<dbReference type="InterPro" id="IPR001482">
    <property type="entry name" value="T2SS/T4SS_dom"/>
</dbReference>
<dbReference type="Pfam" id="PF05157">
    <property type="entry name" value="MshEN"/>
    <property type="match status" value="1"/>
</dbReference>
<accession>A0A2J0MGB5</accession>
<dbReference type="PANTHER" id="PTHR30258:SF3">
    <property type="entry name" value="SLL1921 PROTEIN"/>
    <property type="match status" value="1"/>
</dbReference>
<dbReference type="SUPFAM" id="SSF52540">
    <property type="entry name" value="P-loop containing nucleoside triphosphate hydrolases"/>
    <property type="match status" value="1"/>
</dbReference>
<dbReference type="GO" id="GO:0005524">
    <property type="term" value="F:ATP binding"/>
    <property type="evidence" value="ECO:0007669"/>
    <property type="project" value="UniProtKB-KW"/>
</dbReference>
<dbReference type="Gene3D" id="3.40.50.300">
    <property type="entry name" value="P-loop containing nucleotide triphosphate hydrolases"/>
    <property type="match status" value="1"/>
</dbReference>
<dbReference type="InterPro" id="IPR003593">
    <property type="entry name" value="AAA+_ATPase"/>
</dbReference>
<keyword evidence="3" id="KW-0067">ATP-binding</keyword>
<comment type="similarity">
    <text evidence="1">Belongs to the GSP E family.</text>
</comment>
<dbReference type="PANTHER" id="PTHR30258">
    <property type="entry name" value="TYPE II SECRETION SYSTEM PROTEIN GSPE-RELATED"/>
    <property type="match status" value="1"/>
</dbReference>
<protein>
    <recommendedName>
        <fullName evidence="4">AAA+ ATPase domain-containing protein</fullName>
    </recommendedName>
</protein>
<proteinExistence type="inferred from homology"/>
<dbReference type="Pfam" id="PF00437">
    <property type="entry name" value="T2SSE"/>
    <property type="match status" value="1"/>
</dbReference>
<dbReference type="SUPFAM" id="SSF160246">
    <property type="entry name" value="EspE N-terminal domain-like"/>
    <property type="match status" value="1"/>
</dbReference>
<reference evidence="6" key="1">
    <citation type="submission" date="2017-09" db="EMBL/GenBank/DDBJ databases">
        <title>Depth-based differentiation of microbial function through sediment-hosted aquifers and enrichment of novel symbionts in the deep terrestrial subsurface.</title>
        <authorList>
            <person name="Probst A.J."/>
            <person name="Ladd B."/>
            <person name="Jarett J.K."/>
            <person name="Geller-Mcgrath D.E."/>
            <person name="Sieber C.M.K."/>
            <person name="Emerson J.B."/>
            <person name="Anantharaman K."/>
            <person name="Thomas B.C."/>
            <person name="Malmstrom R."/>
            <person name="Stieglmeier M."/>
            <person name="Klingl A."/>
            <person name="Woyke T."/>
            <person name="Ryan C.M."/>
            <person name="Banfield J.F."/>
        </authorList>
    </citation>
    <scope>NUCLEOTIDE SEQUENCE [LARGE SCALE GENOMIC DNA]</scope>
</reference>
<dbReference type="GO" id="GO:0016887">
    <property type="term" value="F:ATP hydrolysis activity"/>
    <property type="evidence" value="ECO:0007669"/>
    <property type="project" value="TreeGrafter"/>
</dbReference>
<dbReference type="SMART" id="SM00382">
    <property type="entry name" value="AAA"/>
    <property type="match status" value="1"/>
</dbReference>
<name>A0A2J0MGB5_9BACT</name>
<dbReference type="EMBL" id="PFOX01000009">
    <property type="protein sequence ID" value="PIZ86304.1"/>
    <property type="molecule type" value="Genomic_DNA"/>
</dbReference>
<dbReference type="InterPro" id="IPR007831">
    <property type="entry name" value="T2SS_GspE_N"/>
</dbReference>
<dbReference type="InterPro" id="IPR037257">
    <property type="entry name" value="T2SS_E_N_sf"/>
</dbReference>
<dbReference type="Gene3D" id="3.30.300.160">
    <property type="entry name" value="Type II secretion system, protein E, N-terminal domain"/>
    <property type="match status" value="1"/>
</dbReference>
<feature type="domain" description="AAA+ ATPase" evidence="4">
    <location>
        <begin position="267"/>
        <end position="392"/>
    </location>
</feature>
<evidence type="ECO:0000313" key="6">
    <source>
        <dbReference type="Proteomes" id="UP000229132"/>
    </source>
</evidence>
<gene>
    <name evidence="5" type="ORF">COX94_00475</name>
</gene>
<dbReference type="CDD" id="cd01129">
    <property type="entry name" value="PulE-GspE-like"/>
    <property type="match status" value="1"/>
</dbReference>
<sequence>MPEEMLYRIAAQFYKLPFVSLREKPIRRDVLFLIPEQIAASHKLIAFDRTESELSVATLEPTDLQTFEFIKRKTNLKLVIHYTNPSSFDQALKQYRQSLSAELGALTSVPAKDEDNTDPSEERELSKLAEDIPIIRVVDSILEHAILEGASDIHIEPTEKDVVVRFRVDGVLRPVMTFPKMVAAGIVARIKILSNLKLDEHRLPQDGRFKIENQNYRFSMRVSILPVQDGEKIVMRLLSETSSALTLDQLGFRPETQEIMMRNIKKPHGIILVTGPTGSGKSTTLYSILGILNTPQVNISTIEDPIEYRMEGVNQSQVNPKIGFTFAGGLRALLRQDPNVIMVGEIRDEETAGIAVQAAMTGHLVLGTLHTNDAATSLPRLADMKVPLFLIAYTANLIVGQRLVRKVCQNCLRSYRLQKHAIDELHKEMDLDAIWKTLLDRKFVEKEQKIEDTNFWRGSGCNQCDNDGYKGRMGIYEVLEVSTAVSNLINENASADKIKRQAIEEGMITMLEEGFMKAIKGATTLEEVLRVTKD</sequence>
<comment type="caution">
    <text evidence="5">The sequence shown here is derived from an EMBL/GenBank/DDBJ whole genome shotgun (WGS) entry which is preliminary data.</text>
</comment>
<dbReference type="Proteomes" id="UP000229132">
    <property type="component" value="Unassembled WGS sequence"/>
</dbReference>
<evidence type="ECO:0000256" key="1">
    <source>
        <dbReference type="ARBA" id="ARBA00006611"/>
    </source>
</evidence>
<dbReference type="AlphaFoldDB" id="A0A2J0MGB5"/>
<dbReference type="FunFam" id="3.40.50.300:FF:000398">
    <property type="entry name" value="Type IV pilus assembly ATPase PilB"/>
    <property type="match status" value="1"/>
</dbReference>
<keyword evidence="2" id="KW-0547">Nucleotide-binding</keyword>